<evidence type="ECO:0000256" key="1">
    <source>
        <dbReference type="ARBA" id="ARBA00022603"/>
    </source>
</evidence>
<dbReference type="InterPro" id="IPR002052">
    <property type="entry name" value="DNA_methylase_N6_adenine_CS"/>
</dbReference>
<dbReference type="CDD" id="cd02440">
    <property type="entry name" value="AdoMet_MTases"/>
    <property type="match status" value="1"/>
</dbReference>
<evidence type="ECO:0000256" key="2">
    <source>
        <dbReference type="ARBA" id="ARBA00022679"/>
    </source>
</evidence>
<evidence type="ECO:0000313" key="5">
    <source>
        <dbReference type="Proteomes" id="UP000289465"/>
    </source>
</evidence>
<dbReference type="InterPro" id="IPR029063">
    <property type="entry name" value="SAM-dependent_MTases_sf"/>
</dbReference>
<dbReference type="Pfam" id="PF03602">
    <property type="entry name" value="Cons_hypoth95"/>
    <property type="match status" value="1"/>
</dbReference>
<dbReference type="SUPFAM" id="SSF53335">
    <property type="entry name" value="S-adenosyl-L-methionine-dependent methyltransferases"/>
    <property type="match status" value="1"/>
</dbReference>
<dbReference type="AlphaFoldDB" id="A0A446CY71"/>
<dbReference type="Gene3D" id="3.40.50.150">
    <property type="entry name" value="Vaccinia Virus protein VP39"/>
    <property type="match status" value="1"/>
</dbReference>
<sequence>MTGAAAGSAGAGTASTASGGGAGWAGAAGGGVFFLKKRLNMGNKYIRIVGGQYRRTPIAVPDVETLRPTPDRVRETLFNWLTHLWGGEFADKQVLDLFAGSGALGFEAASRGVAHVQMVERDRTAASALRTLRDKLKADMIRIHVGDAMQVTERMDASRFDLILLDPPFGQGWLPRLWPLLPGILTEHGLVYVEAETPIEAPEGFTILRQDKAGAVHYHLLEFAALRK</sequence>
<keyword evidence="2 4" id="KW-0808">Transferase</keyword>
<dbReference type="GO" id="GO:0003676">
    <property type="term" value="F:nucleic acid binding"/>
    <property type="evidence" value="ECO:0007669"/>
    <property type="project" value="InterPro"/>
</dbReference>
<keyword evidence="1 4" id="KW-0489">Methyltransferase</keyword>
<organism evidence="4 5">
    <name type="scientific">Achromobacter veterisilvae</name>
    <dbReference type="NCBI Taxonomy" id="2069367"/>
    <lineage>
        <taxon>Bacteria</taxon>
        <taxon>Pseudomonadati</taxon>
        <taxon>Pseudomonadota</taxon>
        <taxon>Betaproteobacteria</taxon>
        <taxon>Burkholderiales</taxon>
        <taxon>Alcaligenaceae</taxon>
        <taxon>Achromobacter</taxon>
    </lineage>
</organism>
<feature type="compositionally biased region" description="Low complexity" evidence="3">
    <location>
        <begin position="1"/>
        <end position="17"/>
    </location>
</feature>
<evidence type="ECO:0000256" key="3">
    <source>
        <dbReference type="SAM" id="MobiDB-lite"/>
    </source>
</evidence>
<dbReference type="GO" id="GO:0052913">
    <property type="term" value="F:16S rRNA (guanine(966)-N(2))-methyltransferase activity"/>
    <property type="evidence" value="ECO:0007669"/>
    <property type="project" value="UniProtKB-EC"/>
</dbReference>
<dbReference type="Proteomes" id="UP000289465">
    <property type="component" value="Unassembled WGS sequence"/>
</dbReference>
<gene>
    <name evidence="4" type="primary">rsmD</name>
    <name evidence="4" type="ORF">AVE30378_05332</name>
</gene>
<proteinExistence type="predicted"/>
<feature type="region of interest" description="Disordered" evidence="3">
    <location>
        <begin position="1"/>
        <end position="20"/>
    </location>
</feature>
<dbReference type="InterPro" id="IPR004398">
    <property type="entry name" value="RNA_MeTrfase_RsmD"/>
</dbReference>
<accession>A0A446CY71</accession>
<evidence type="ECO:0000313" key="4">
    <source>
        <dbReference type="EMBL" id="SSW72789.1"/>
    </source>
</evidence>
<dbReference type="EMBL" id="UFQC01000041">
    <property type="protein sequence ID" value="SSW72789.1"/>
    <property type="molecule type" value="Genomic_DNA"/>
</dbReference>
<name>A0A446CY71_9BURK</name>
<dbReference type="PANTHER" id="PTHR43542:SF1">
    <property type="entry name" value="METHYLTRANSFERASE"/>
    <property type="match status" value="1"/>
</dbReference>
<reference evidence="4 5" key="1">
    <citation type="submission" date="2018-07" db="EMBL/GenBank/DDBJ databases">
        <authorList>
            <person name="Peeters C."/>
        </authorList>
    </citation>
    <scope>NUCLEOTIDE SEQUENCE [LARGE SCALE GENOMIC DNA]</scope>
    <source>
        <strain evidence="4 5">LMG 30378</strain>
    </source>
</reference>
<dbReference type="NCBIfam" id="TIGR00095">
    <property type="entry name" value="16S rRNA (guanine(966)-N(2))-methyltransferase RsmD"/>
    <property type="match status" value="1"/>
</dbReference>
<protein>
    <submittedName>
        <fullName evidence="4">Ribosomal RNA small subunit methyltransferase D</fullName>
        <ecNumber evidence="4">2.1.1.171</ecNumber>
    </submittedName>
</protein>
<dbReference type="PROSITE" id="PS00092">
    <property type="entry name" value="N6_MTASE"/>
    <property type="match status" value="1"/>
</dbReference>
<dbReference type="PANTHER" id="PTHR43542">
    <property type="entry name" value="METHYLTRANSFERASE"/>
    <property type="match status" value="1"/>
</dbReference>
<dbReference type="EC" id="2.1.1.171" evidence="4"/>